<dbReference type="AlphaFoldDB" id="A0AAD5S3F3"/>
<dbReference type="Proteomes" id="UP001212841">
    <property type="component" value="Unassembled WGS sequence"/>
</dbReference>
<organism evidence="1 2">
    <name type="scientific">Rhizophlyctis rosea</name>
    <dbReference type="NCBI Taxonomy" id="64517"/>
    <lineage>
        <taxon>Eukaryota</taxon>
        <taxon>Fungi</taxon>
        <taxon>Fungi incertae sedis</taxon>
        <taxon>Chytridiomycota</taxon>
        <taxon>Chytridiomycota incertae sedis</taxon>
        <taxon>Chytridiomycetes</taxon>
        <taxon>Rhizophlyctidales</taxon>
        <taxon>Rhizophlyctidaceae</taxon>
        <taxon>Rhizophlyctis</taxon>
    </lineage>
</organism>
<accession>A0AAD5S3F3</accession>
<keyword evidence="2" id="KW-1185">Reference proteome</keyword>
<name>A0AAD5S3F3_9FUNG</name>
<protein>
    <submittedName>
        <fullName evidence="1">Uncharacterized protein</fullName>
    </submittedName>
</protein>
<comment type="caution">
    <text evidence="1">The sequence shown here is derived from an EMBL/GenBank/DDBJ whole genome shotgun (WGS) entry which is preliminary data.</text>
</comment>
<gene>
    <name evidence="1" type="ORF">HK097_002551</name>
</gene>
<feature type="non-terminal residue" evidence="1">
    <location>
        <position position="1"/>
    </location>
</feature>
<evidence type="ECO:0000313" key="2">
    <source>
        <dbReference type="Proteomes" id="UP001212841"/>
    </source>
</evidence>
<proteinExistence type="predicted"/>
<sequence>IQRHFCSKSFHLFVNKWDEDRHDEVDEDPDEGSLRDSQWQTMMGQDDLDKLTRLLVEAGANFRREHLAGLKEDCFSYRWCAELAERVLNEVGYRFAEPVVAP</sequence>
<dbReference type="EMBL" id="JADGJD010001555">
    <property type="protein sequence ID" value="KAJ3040483.1"/>
    <property type="molecule type" value="Genomic_DNA"/>
</dbReference>
<evidence type="ECO:0000313" key="1">
    <source>
        <dbReference type="EMBL" id="KAJ3040483.1"/>
    </source>
</evidence>
<reference evidence="1" key="1">
    <citation type="submission" date="2020-05" db="EMBL/GenBank/DDBJ databases">
        <title>Phylogenomic resolution of chytrid fungi.</title>
        <authorList>
            <person name="Stajich J.E."/>
            <person name="Amses K."/>
            <person name="Simmons R."/>
            <person name="Seto K."/>
            <person name="Myers J."/>
            <person name="Bonds A."/>
            <person name="Quandt C.A."/>
            <person name="Barry K."/>
            <person name="Liu P."/>
            <person name="Grigoriev I."/>
            <person name="Longcore J.E."/>
            <person name="James T.Y."/>
        </authorList>
    </citation>
    <scope>NUCLEOTIDE SEQUENCE</scope>
    <source>
        <strain evidence="1">JEL0318</strain>
    </source>
</reference>